<accession>A0AAF0U2Q2</accession>
<keyword evidence="4" id="KW-1185">Reference proteome</keyword>
<protein>
    <submittedName>
        <fullName evidence="3">Uncharacterized protein</fullName>
    </submittedName>
</protein>
<keyword evidence="1" id="KW-0732">Signal</keyword>
<evidence type="ECO:0000256" key="1">
    <source>
        <dbReference type="SAM" id="SignalP"/>
    </source>
</evidence>
<organism evidence="3 4">
    <name type="scientific">Solanum verrucosum</name>
    <dbReference type="NCBI Taxonomy" id="315347"/>
    <lineage>
        <taxon>Eukaryota</taxon>
        <taxon>Viridiplantae</taxon>
        <taxon>Streptophyta</taxon>
        <taxon>Embryophyta</taxon>
        <taxon>Tracheophyta</taxon>
        <taxon>Spermatophyta</taxon>
        <taxon>Magnoliopsida</taxon>
        <taxon>eudicotyledons</taxon>
        <taxon>Gunneridae</taxon>
        <taxon>Pentapetalae</taxon>
        <taxon>asterids</taxon>
        <taxon>lamiids</taxon>
        <taxon>Solanales</taxon>
        <taxon>Solanaceae</taxon>
        <taxon>Solanoideae</taxon>
        <taxon>Solaneae</taxon>
        <taxon>Solanum</taxon>
    </lineage>
</organism>
<reference evidence="3" key="1">
    <citation type="submission" date="2023-08" db="EMBL/GenBank/DDBJ databases">
        <title>A de novo genome assembly of Solanum verrucosum Schlechtendal, a Mexican diploid species geographically isolated from the other diploid A-genome species in potato relatives.</title>
        <authorList>
            <person name="Hosaka K."/>
        </authorList>
    </citation>
    <scope>NUCLEOTIDE SEQUENCE</scope>
    <source>
        <tissue evidence="3">Young leaves</tissue>
    </source>
</reference>
<evidence type="ECO:0000313" key="4">
    <source>
        <dbReference type="Proteomes" id="UP001234989"/>
    </source>
</evidence>
<feature type="signal peptide" evidence="1">
    <location>
        <begin position="1"/>
        <end position="22"/>
    </location>
</feature>
<name>A0AAF0U2Q2_SOLVR</name>
<dbReference type="AlphaFoldDB" id="A0AAF0U2Q2"/>
<sequence length="50" mass="5771">MNFSTCSNTFLALFVVSDLISTSKMILPFTTYCSSMHQDEAWPMAMKEKW</sequence>
<feature type="chain" id="PRO_5042443420" evidence="1">
    <location>
        <begin position="23"/>
        <end position="50"/>
    </location>
</feature>
<evidence type="ECO:0000313" key="3">
    <source>
        <dbReference type="EMBL" id="WMV38190.1"/>
    </source>
</evidence>
<evidence type="ECO:0000313" key="2">
    <source>
        <dbReference type="EMBL" id="WMV38185.1"/>
    </source>
</evidence>
<dbReference type="EMBL" id="CP133618">
    <property type="protein sequence ID" value="WMV38190.1"/>
    <property type="molecule type" value="Genomic_DNA"/>
</dbReference>
<gene>
    <name evidence="2" type="ORF">MTR67_031570</name>
    <name evidence="3" type="ORF">MTR67_031575</name>
</gene>
<dbReference type="Proteomes" id="UP001234989">
    <property type="component" value="Chromosome 7"/>
</dbReference>
<proteinExistence type="predicted"/>
<dbReference type="EMBL" id="CP133618">
    <property type="protein sequence ID" value="WMV38185.1"/>
    <property type="molecule type" value="Genomic_DNA"/>
</dbReference>